<dbReference type="OrthoDB" id="2431000at2759"/>
<dbReference type="Pfam" id="PF07714">
    <property type="entry name" value="PK_Tyr_Ser-Thr"/>
    <property type="match status" value="1"/>
</dbReference>
<proteinExistence type="predicted"/>
<protein>
    <recommendedName>
        <fullName evidence="1">Protein kinase domain-containing protein</fullName>
    </recommendedName>
</protein>
<dbReference type="InterPro" id="IPR000719">
    <property type="entry name" value="Prot_kinase_dom"/>
</dbReference>
<dbReference type="PRINTS" id="PR00109">
    <property type="entry name" value="TYRKINASE"/>
</dbReference>
<dbReference type="InterPro" id="IPR050122">
    <property type="entry name" value="RTK"/>
</dbReference>
<sequence length="95" mass="10866">MDWTAKLSDFSMCRLVDRSTDLIDTGVSALPVRWLPLESLVDGIFHFDTDVWSFGVFLWELFTFGAVPFDNASIFDVSPFRTAFVVILCTHTRQQ</sequence>
<organism evidence="2 3">
    <name type="scientific">Dibothriocephalus latus</name>
    <name type="common">Fish tapeworm</name>
    <name type="synonym">Diphyllobothrium latum</name>
    <dbReference type="NCBI Taxonomy" id="60516"/>
    <lineage>
        <taxon>Eukaryota</taxon>
        <taxon>Metazoa</taxon>
        <taxon>Spiralia</taxon>
        <taxon>Lophotrochozoa</taxon>
        <taxon>Platyhelminthes</taxon>
        <taxon>Cestoda</taxon>
        <taxon>Eucestoda</taxon>
        <taxon>Diphyllobothriidea</taxon>
        <taxon>Diphyllobothriidae</taxon>
        <taxon>Dibothriocephalus</taxon>
    </lineage>
</organism>
<dbReference type="GO" id="GO:0005886">
    <property type="term" value="C:plasma membrane"/>
    <property type="evidence" value="ECO:0007669"/>
    <property type="project" value="TreeGrafter"/>
</dbReference>
<dbReference type="GO" id="GO:0004714">
    <property type="term" value="F:transmembrane receptor protein tyrosine kinase activity"/>
    <property type="evidence" value="ECO:0007669"/>
    <property type="project" value="TreeGrafter"/>
</dbReference>
<evidence type="ECO:0000313" key="3">
    <source>
        <dbReference type="Proteomes" id="UP000281553"/>
    </source>
</evidence>
<evidence type="ECO:0000313" key="2">
    <source>
        <dbReference type="EMBL" id="VDN40029.1"/>
    </source>
</evidence>
<gene>
    <name evidence="2" type="ORF">DILT_LOCUS18113</name>
</gene>
<evidence type="ECO:0000259" key="1">
    <source>
        <dbReference type="PROSITE" id="PS50011"/>
    </source>
</evidence>
<dbReference type="GO" id="GO:0007169">
    <property type="term" value="P:cell surface receptor protein tyrosine kinase signaling pathway"/>
    <property type="evidence" value="ECO:0007669"/>
    <property type="project" value="TreeGrafter"/>
</dbReference>
<dbReference type="SUPFAM" id="SSF56112">
    <property type="entry name" value="Protein kinase-like (PK-like)"/>
    <property type="match status" value="1"/>
</dbReference>
<dbReference type="PROSITE" id="PS50011">
    <property type="entry name" value="PROTEIN_KINASE_DOM"/>
    <property type="match status" value="1"/>
</dbReference>
<keyword evidence="3" id="KW-1185">Reference proteome</keyword>
<dbReference type="Proteomes" id="UP000281553">
    <property type="component" value="Unassembled WGS sequence"/>
</dbReference>
<dbReference type="InterPro" id="IPR001245">
    <property type="entry name" value="Ser-Thr/Tyr_kinase_cat_dom"/>
</dbReference>
<dbReference type="EMBL" id="UYRU01097465">
    <property type="protein sequence ID" value="VDN40029.1"/>
    <property type="molecule type" value="Genomic_DNA"/>
</dbReference>
<dbReference type="GO" id="GO:0043235">
    <property type="term" value="C:receptor complex"/>
    <property type="evidence" value="ECO:0007669"/>
    <property type="project" value="TreeGrafter"/>
</dbReference>
<dbReference type="InterPro" id="IPR011009">
    <property type="entry name" value="Kinase-like_dom_sf"/>
</dbReference>
<dbReference type="PANTHER" id="PTHR24416">
    <property type="entry name" value="TYROSINE-PROTEIN KINASE RECEPTOR"/>
    <property type="match status" value="1"/>
</dbReference>
<reference evidence="2 3" key="1">
    <citation type="submission" date="2018-11" db="EMBL/GenBank/DDBJ databases">
        <authorList>
            <consortium name="Pathogen Informatics"/>
        </authorList>
    </citation>
    <scope>NUCLEOTIDE SEQUENCE [LARGE SCALE GENOMIC DNA]</scope>
</reference>
<dbReference type="PANTHER" id="PTHR24416:SF611">
    <property type="entry name" value="TYROSINE-PROTEIN KINASE TRANSMEMBRANE RECEPTOR ROR"/>
    <property type="match status" value="1"/>
</dbReference>
<dbReference type="Gene3D" id="1.10.510.10">
    <property type="entry name" value="Transferase(Phosphotransferase) domain 1"/>
    <property type="match status" value="1"/>
</dbReference>
<feature type="domain" description="Protein kinase" evidence="1">
    <location>
        <begin position="1"/>
        <end position="95"/>
    </location>
</feature>
<dbReference type="GO" id="GO:0005524">
    <property type="term" value="F:ATP binding"/>
    <property type="evidence" value="ECO:0007669"/>
    <property type="project" value="InterPro"/>
</dbReference>
<accession>A0A3P7RH97</accession>
<name>A0A3P7RH97_DIBLA</name>
<dbReference type="AlphaFoldDB" id="A0A3P7RH97"/>